<dbReference type="AlphaFoldDB" id="A0A0E9TPY9"/>
<organism evidence="2">
    <name type="scientific">Anguilla anguilla</name>
    <name type="common">European freshwater eel</name>
    <name type="synonym">Muraena anguilla</name>
    <dbReference type="NCBI Taxonomy" id="7936"/>
    <lineage>
        <taxon>Eukaryota</taxon>
        <taxon>Metazoa</taxon>
        <taxon>Chordata</taxon>
        <taxon>Craniata</taxon>
        <taxon>Vertebrata</taxon>
        <taxon>Euteleostomi</taxon>
        <taxon>Actinopterygii</taxon>
        <taxon>Neopterygii</taxon>
        <taxon>Teleostei</taxon>
        <taxon>Anguilliformes</taxon>
        <taxon>Anguillidae</taxon>
        <taxon>Anguilla</taxon>
    </lineage>
</organism>
<reference evidence="2" key="1">
    <citation type="submission" date="2014-11" db="EMBL/GenBank/DDBJ databases">
        <authorList>
            <person name="Amaro Gonzalez C."/>
        </authorList>
    </citation>
    <scope>NUCLEOTIDE SEQUENCE</scope>
</reference>
<evidence type="ECO:0000313" key="2">
    <source>
        <dbReference type="EMBL" id="JAH54940.1"/>
    </source>
</evidence>
<dbReference type="EMBL" id="GBXM01053637">
    <property type="protein sequence ID" value="JAH54940.1"/>
    <property type="molecule type" value="Transcribed_RNA"/>
</dbReference>
<sequence length="58" mass="7038">MMGKMSDHRQRKQFKTQPFSPLANRRLRTRLYKYLNELKPPQLCVSEGINYLLWTQPE</sequence>
<accession>A0A0E9TPY9</accession>
<feature type="region of interest" description="Disordered" evidence="1">
    <location>
        <begin position="1"/>
        <end position="20"/>
    </location>
</feature>
<protein>
    <submittedName>
        <fullName evidence="2">Uncharacterized protein</fullName>
    </submittedName>
</protein>
<reference evidence="2" key="2">
    <citation type="journal article" date="2015" name="Fish Shellfish Immunol.">
        <title>Early steps in the European eel (Anguilla anguilla)-Vibrio vulnificus interaction in the gills: Role of the RtxA13 toxin.</title>
        <authorList>
            <person name="Callol A."/>
            <person name="Pajuelo D."/>
            <person name="Ebbesson L."/>
            <person name="Teles M."/>
            <person name="MacKenzie S."/>
            <person name="Amaro C."/>
        </authorList>
    </citation>
    <scope>NUCLEOTIDE SEQUENCE</scope>
</reference>
<name>A0A0E9TPY9_ANGAN</name>
<proteinExistence type="predicted"/>
<evidence type="ECO:0000256" key="1">
    <source>
        <dbReference type="SAM" id="MobiDB-lite"/>
    </source>
</evidence>